<evidence type="ECO:0000256" key="2">
    <source>
        <dbReference type="SAM" id="MobiDB-lite"/>
    </source>
</evidence>
<comment type="caution">
    <text evidence="3">The sequence shown here is derived from an EMBL/GenBank/DDBJ whole genome shotgun (WGS) entry which is preliminary data.</text>
</comment>
<dbReference type="GO" id="GO:0016279">
    <property type="term" value="F:protein-lysine N-methyltransferase activity"/>
    <property type="evidence" value="ECO:0007669"/>
    <property type="project" value="UniProtKB-UniRule"/>
</dbReference>
<name>A0A9D5CF47_9LILI</name>
<keyword evidence="1" id="KW-0539">Nucleus</keyword>
<dbReference type="PANTHER" id="PTHR13271">
    <property type="entry name" value="UNCHARACTERIZED PUTATIVE METHYLTRANSFERASE"/>
    <property type="match status" value="1"/>
</dbReference>
<evidence type="ECO:0000256" key="1">
    <source>
        <dbReference type="PIRNR" id="PIRNR011771"/>
    </source>
</evidence>
<keyword evidence="1" id="KW-0489">Methyltransferase</keyword>
<accession>A0A9D5CF47</accession>
<keyword evidence="1" id="KW-0949">S-adenosyl-L-methionine</keyword>
<dbReference type="OrthoDB" id="441812at2759"/>
<keyword evidence="4" id="KW-1185">Reference proteome</keyword>
<dbReference type="CDD" id="cd10527">
    <property type="entry name" value="SET_LSMT"/>
    <property type="match status" value="1"/>
</dbReference>
<dbReference type="EMBL" id="JAGGNH010000005">
    <property type="protein sequence ID" value="KAJ0972127.1"/>
    <property type="molecule type" value="Genomic_DNA"/>
</dbReference>
<dbReference type="PANTHER" id="PTHR13271:SF34">
    <property type="entry name" value="N-LYSINE METHYLTRANSFERASE SETD6"/>
    <property type="match status" value="1"/>
</dbReference>
<sequence length="492" mass="55078">MTLRRLRAFKRWMRSHCIASSDALNLVEIPSNGIAIKALCELREGDVVATIPKAACLTIRTSAACVAIEEAGIDGVLGLAFALMYERSLGEASEWFGYLQVLPEREDVPLVWSLEEVDRLLAGTELHKAVKEDQAALFDDWKEFIEPLIHSGSLKLDPKFFGVEQYFSAKTLVASRSFQIDDYHGFGMVPLADLFNHKTGAENVHFTSVSSPDSDEEDGVITDASGNDQSSDGSTGDSPAAQQDSGHDPASLEHPDGDPETLEMIIVRGVEAEAEVFNTYGLMGNAALLHRYGFTELDNPFDIVNIDLNMVLAWSSATFTSRHSRARLSLWRKLEFSPCSSQNSEYFEISHDGEPQVELLILLYIILLPVDTYEKLSYSIDSFNDGDEISKIIKLTQITNNKCDKKPEDVKELLLTRNVCRALHLLADTRESLYGSNTVREDTNKLKRCCPLKERKLYHSLVLCISERTILANLRAYASRWSKTKKRKRRGC</sequence>
<organism evidence="3 4">
    <name type="scientific">Dioscorea zingiberensis</name>
    <dbReference type="NCBI Taxonomy" id="325984"/>
    <lineage>
        <taxon>Eukaryota</taxon>
        <taxon>Viridiplantae</taxon>
        <taxon>Streptophyta</taxon>
        <taxon>Embryophyta</taxon>
        <taxon>Tracheophyta</taxon>
        <taxon>Spermatophyta</taxon>
        <taxon>Magnoliopsida</taxon>
        <taxon>Liliopsida</taxon>
        <taxon>Dioscoreales</taxon>
        <taxon>Dioscoreaceae</taxon>
        <taxon>Dioscorea</taxon>
    </lineage>
</organism>
<comment type="subcellular location">
    <subcellularLocation>
        <location evidence="1">Nucleus</location>
    </subcellularLocation>
</comment>
<reference evidence="3" key="1">
    <citation type="submission" date="2021-03" db="EMBL/GenBank/DDBJ databases">
        <authorList>
            <person name="Li Z."/>
            <person name="Yang C."/>
        </authorList>
    </citation>
    <scope>NUCLEOTIDE SEQUENCE</scope>
    <source>
        <strain evidence="3">Dzin_1.0</strain>
        <tissue evidence="3">Leaf</tissue>
    </source>
</reference>
<dbReference type="InterPro" id="IPR050600">
    <property type="entry name" value="SETD3_SETD6_MTase"/>
</dbReference>
<gene>
    <name evidence="3" type="ORF">J5N97_020086</name>
</gene>
<feature type="region of interest" description="Disordered" evidence="2">
    <location>
        <begin position="206"/>
        <end position="258"/>
    </location>
</feature>
<evidence type="ECO:0000313" key="4">
    <source>
        <dbReference type="Proteomes" id="UP001085076"/>
    </source>
</evidence>
<dbReference type="GO" id="GO:0032259">
    <property type="term" value="P:methylation"/>
    <property type="evidence" value="ECO:0007669"/>
    <property type="project" value="UniProtKB-KW"/>
</dbReference>
<dbReference type="GO" id="GO:0005634">
    <property type="term" value="C:nucleus"/>
    <property type="evidence" value="ECO:0007669"/>
    <property type="project" value="UniProtKB-SubCell"/>
</dbReference>
<dbReference type="InterPro" id="IPR011383">
    <property type="entry name" value="N-lys_methylase_SETD6"/>
</dbReference>
<protein>
    <recommendedName>
        <fullName evidence="1">N-lysine methyltransferase</fullName>
        <ecNumber evidence="1">2.1.1.-</ecNumber>
    </recommendedName>
</protein>
<dbReference type="InterPro" id="IPR046341">
    <property type="entry name" value="SET_dom_sf"/>
</dbReference>
<evidence type="ECO:0000313" key="3">
    <source>
        <dbReference type="EMBL" id="KAJ0972127.1"/>
    </source>
</evidence>
<proteinExistence type="inferred from homology"/>
<comment type="function">
    <text evidence="1">Protein-lysine N-methyltransferase.</text>
</comment>
<keyword evidence="1" id="KW-0808">Transferase</keyword>
<dbReference type="Proteomes" id="UP001085076">
    <property type="component" value="Miscellaneous, Linkage group lg05"/>
</dbReference>
<dbReference type="Gene3D" id="3.90.1410.10">
    <property type="entry name" value="set domain protein methyltransferase, domain 1"/>
    <property type="match status" value="1"/>
</dbReference>
<comment type="similarity">
    <text evidence="1">Belongs to the class V-like SAM-binding methyltransferase superfamily. Histone-lysine methyltransferase family. SETD6 subfamily.</text>
</comment>
<dbReference type="AlphaFoldDB" id="A0A9D5CF47"/>
<dbReference type="SUPFAM" id="SSF82199">
    <property type="entry name" value="SET domain"/>
    <property type="match status" value="1"/>
</dbReference>
<reference evidence="3" key="2">
    <citation type="journal article" date="2022" name="Hortic Res">
        <title>The genome of Dioscorea zingiberensis sheds light on the biosynthesis, origin and evolution of the medicinally important diosgenin saponins.</title>
        <authorList>
            <person name="Li Y."/>
            <person name="Tan C."/>
            <person name="Li Z."/>
            <person name="Guo J."/>
            <person name="Li S."/>
            <person name="Chen X."/>
            <person name="Wang C."/>
            <person name="Dai X."/>
            <person name="Yang H."/>
            <person name="Song W."/>
            <person name="Hou L."/>
            <person name="Xu J."/>
            <person name="Tong Z."/>
            <person name="Xu A."/>
            <person name="Yuan X."/>
            <person name="Wang W."/>
            <person name="Yang Q."/>
            <person name="Chen L."/>
            <person name="Sun Z."/>
            <person name="Wang K."/>
            <person name="Pan B."/>
            <person name="Chen J."/>
            <person name="Bao Y."/>
            <person name="Liu F."/>
            <person name="Qi X."/>
            <person name="Gang D.R."/>
            <person name="Wen J."/>
            <person name="Li J."/>
        </authorList>
    </citation>
    <scope>NUCLEOTIDE SEQUENCE</scope>
    <source>
        <strain evidence="3">Dzin_1.0</strain>
    </source>
</reference>
<dbReference type="EC" id="2.1.1.-" evidence="1"/>
<dbReference type="PIRSF" id="PIRSF011771">
    <property type="entry name" value="RMS1_SET"/>
    <property type="match status" value="1"/>
</dbReference>
<feature type="compositionally biased region" description="Basic and acidic residues" evidence="2">
    <location>
        <begin position="245"/>
        <end position="257"/>
    </location>
</feature>
<feature type="compositionally biased region" description="Polar residues" evidence="2">
    <location>
        <begin position="224"/>
        <end position="244"/>
    </location>
</feature>